<organism evidence="1 2">
    <name type="scientific">Austropuccinia psidii MF-1</name>
    <dbReference type="NCBI Taxonomy" id="1389203"/>
    <lineage>
        <taxon>Eukaryota</taxon>
        <taxon>Fungi</taxon>
        <taxon>Dikarya</taxon>
        <taxon>Basidiomycota</taxon>
        <taxon>Pucciniomycotina</taxon>
        <taxon>Pucciniomycetes</taxon>
        <taxon>Pucciniales</taxon>
        <taxon>Sphaerophragmiaceae</taxon>
        <taxon>Austropuccinia</taxon>
    </lineage>
</organism>
<dbReference type="AlphaFoldDB" id="A0A9Q3CWR8"/>
<dbReference type="EMBL" id="AVOT02010888">
    <property type="protein sequence ID" value="MBW0491055.1"/>
    <property type="molecule type" value="Genomic_DNA"/>
</dbReference>
<gene>
    <name evidence="1" type="ORF">O181_030770</name>
</gene>
<name>A0A9Q3CWR8_9BASI</name>
<evidence type="ECO:0000313" key="2">
    <source>
        <dbReference type="Proteomes" id="UP000765509"/>
    </source>
</evidence>
<reference evidence="1" key="1">
    <citation type="submission" date="2021-03" db="EMBL/GenBank/DDBJ databases">
        <title>Draft genome sequence of rust myrtle Austropuccinia psidii MF-1, a brazilian biotype.</title>
        <authorList>
            <person name="Quecine M.C."/>
            <person name="Pachon D.M.R."/>
            <person name="Bonatelli M.L."/>
            <person name="Correr F.H."/>
            <person name="Franceschini L.M."/>
            <person name="Leite T.F."/>
            <person name="Margarido G.R.A."/>
            <person name="Almeida C.A."/>
            <person name="Ferrarezi J.A."/>
            <person name="Labate C.A."/>
        </authorList>
    </citation>
    <scope>NUCLEOTIDE SEQUENCE</scope>
    <source>
        <strain evidence="1">MF-1</strain>
    </source>
</reference>
<proteinExistence type="predicted"/>
<keyword evidence="2" id="KW-1185">Reference proteome</keyword>
<protein>
    <submittedName>
        <fullName evidence="1">Uncharacterized protein</fullName>
    </submittedName>
</protein>
<evidence type="ECO:0000313" key="1">
    <source>
        <dbReference type="EMBL" id="MBW0491055.1"/>
    </source>
</evidence>
<accession>A0A9Q3CWR8</accession>
<comment type="caution">
    <text evidence="1">The sequence shown here is derived from an EMBL/GenBank/DDBJ whole genome shotgun (WGS) entry which is preliminary data.</text>
</comment>
<dbReference type="Proteomes" id="UP000765509">
    <property type="component" value="Unassembled WGS sequence"/>
</dbReference>
<dbReference type="OrthoDB" id="2517660at2759"/>
<sequence length="172" mass="20292">MFKEDFHTPNEIIVGKLYSLCTRTAKKCYYKMRQDHGEHDWIWWKSEIITKWANNSWILKIENAFESAIFNSGKAKPLTWFLKKKDRLSSVPPDMSDSIINIKILRKCGGKIETSIRCRCVEQNPVQQRTILMQWKISLLGQESVKAGLGKIWNPKWFQRFPEMIRELKALS</sequence>